<name>A0ABQ7FVE4_DUNSA</name>
<proteinExistence type="predicted"/>
<dbReference type="EMBL" id="MU071005">
    <property type="protein sequence ID" value="KAF5826354.1"/>
    <property type="molecule type" value="Genomic_DNA"/>
</dbReference>
<protein>
    <submittedName>
        <fullName evidence="1">Uncharacterized protein</fullName>
    </submittedName>
</protein>
<comment type="caution">
    <text evidence="1">The sequence shown here is derived from an EMBL/GenBank/DDBJ whole genome shotgun (WGS) entry which is preliminary data.</text>
</comment>
<keyword evidence="2" id="KW-1185">Reference proteome</keyword>
<accession>A0ABQ7FVE4</accession>
<evidence type="ECO:0000313" key="2">
    <source>
        <dbReference type="Proteomes" id="UP000815325"/>
    </source>
</evidence>
<organism evidence="1 2">
    <name type="scientific">Dunaliella salina</name>
    <name type="common">Green alga</name>
    <name type="synonym">Protococcus salinus</name>
    <dbReference type="NCBI Taxonomy" id="3046"/>
    <lineage>
        <taxon>Eukaryota</taxon>
        <taxon>Viridiplantae</taxon>
        <taxon>Chlorophyta</taxon>
        <taxon>core chlorophytes</taxon>
        <taxon>Chlorophyceae</taxon>
        <taxon>CS clade</taxon>
        <taxon>Chlamydomonadales</taxon>
        <taxon>Dunaliellaceae</taxon>
        <taxon>Dunaliella</taxon>
    </lineage>
</organism>
<dbReference type="Proteomes" id="UP000815325">
    <property type="component" value="Unassembled WGS sequence"/>
</dbReference>
<reference evidence="1" key="1">
    <citation type="submission" date="2017-08" db="EMBL/GenBank/DDBJ databases">
        <authorList>
            <person name="Polle J.E."/>
            <person name="Barry K."/>
            <person name="Cushman J."/>
            <person name="Schmutz J."/>
            <person name="Tran D."/>
            <person name="Hathwaick L.T."/>
            <person name="Yim W.C."/>
            <person name="Jenkins J."/>
            <person name="Mckie-Krisberg Z.M."/>
            <person name="Prochnik S."/>
            <person name="Lindquist E."/>
            <person name="Dockter R.B."/>
            <person name="Adam C."/>
            <person name="Molina H."/>
            <person name="Bunkerborg J."/>
            <person name="Jin E."/>
            <person name="Buchheim M."/>
            <person name="Magnuson J."/>
        </authorList>
    </citation>
    <scope>NUCLEOTIDE SEQUENCE</scope>
    <source>
        <strain evidence="1">CCAP 19/18</strain>
    </source>
</reference>
<evidence type="ECO:0000313" key="1">
    <source>
        <dbReference type="EMBL" id="KAF5826354.1"/>
    </source>
</evidence>
<gene>
    <name evidence="1" type="ORF">DUNSADRAFT_3456</name>
</gene>
<sequence length="628" mass="70940">MASCSPTLMIRASPQSRSTGVVCLRWVILVLTLTNEQKLHKDNANVPRPSGFHADAPARTALMNAMHVTSWLGCLYCYMTQVAVTAHKMAFMGYCNAEQIARGALKGQWKQMVVDDATLKVSSSAQLRRGLGAEMTSGGEPAYIGLRGTCKVQQLLWYLDFNRICFVPFIHAFHRGVFRSWMLAVFSTAQSLDKKIQHTLTLAQRQECKRRSATMVFTNEFGRLPECPLTYGAQQVMEQLIRQLDCVLPLLFAEVLIDSPNAANPIKKSFGHLRRFAEYHMSVHSYAPHQAKLRRAHLHAARLELVEYVKMAELVLALDLLSPNLHHLICVLTDQALNVGDTRALLEMWVERMMGFVKQKTKYRTTSEPEKTLIYELELILGLEQLALQSHNLDDLPDILDTQTDPVKYDHPDNPRDLLSTFLVGSGRAYDPVQHGFDLDNVVMVLRTVLARNAEDSDGWTPEALFDAGQFSVYVYDRAVLKGQEILTARTYQQERVRDSCHVTVSYMDSYDEVQEHVGIIKSFLRIDHHVCDLEPLRVALVDFYTYHPPLVDPDYGVIHKVQVDQCGQGGITAIACGPACMAAWIPMHALHMVSLLHSVLLQAVRLYWVHYSIVVLLETINDFIVHA</sequence>